<feature type="transmembrane region" description="Helical" evidence="9">
    <location>
        <begin position="93"/>
        <end position="111"/>
    </location>
</feature>
<feature type="compositionally biased region" description="Polar residues" evidence="8">
    <location>
        <begin position="1"/>
        <end position="17"/>
    </location>
</feature>
<dbReference type="InterPro" id="IPR036851">
    <property type="entry name" value="Chloroperoxidase-like_sf"/>
</dbReference>
<keyword evidence="12" id="KW-1185">Reference proteome</keyword>
<comment type="caution">
    <text evidence="11">The sequence shown here is derived from an EMBL/GenBank/DDBJ whole genome shotgun (WGS) entry which is preliminary data.</text>
</comment>
<gene>
    <name evidence="11" type="ORF">VKT23_000544</name>
</gene>
<proteinExistence type="inferred from homology"/>
<keyword evidence="4" id="KW-0479">Metal-binding</keyword>
<keyword evidence="9" id="KW-1133">Transmembrane helix</keyword>
<keyword evidence="2" id="KW-0575">Peroxidase</keyword>
<comment type="similarity">
    <text evidence="7">Belongs to the chloroperoxidase family.</text>
</comment>
<evidence type="ECO:0000259" key="10">
    <source>
        <dbReference type="PROSITE" id="PS51405"/>
    </source>
</evidence>
<dbReference type="PANTHER" id="PTHR33577">
    <property type="entry name" value="STERIGMATOCYSTIN BIOSYNTHESIS PEROXIDASE STCC-RELATED"/>
    <property type="match status" value="1"/>
</dbReference>
<organism evidence="11 12">
    <name type="scientific">Marasmiellus scandens</name>
    <dbReference type="NCBI Taxonomy" id="2682957"/>
    <lineage>
        <taxon>Eukaryota</taxon>
        <taxon>Fungi</taxon>
        <taxon>Dikarya</taxon>
        <taxon>Basidiomycota</taxon>
        <taxon>Agaricomycotina</taxon>
        <taxon>Agaricomycetes</taxon>
        <taxon>Agaricomycetidae</taxon>
        <taxon>Agaricales</taxon>
        <taxon>Marasmiineae</taxon>
        <taxon>Omphalotaceae</taxon>
        <taxon>Marasmiellus</taxon>
    </lineage>
</organism>
<evidence type="ECO:0000256" key="1">
    <source>
        <dbReference type="ARBA" id="ARBA00001970"/>
    </source>
</evidence>
<evidence type="ECO:0000256" key="3">
    <source>
        <dbReference type="ARBA" id="ARBA00022617"/>
    </source>
</evidence>
<dbReference type="Pfam" id="PF01328">
    <property type="entry name" value="Peroxidase_2"/>
    <property type="match status" value="1"/>
</dbReference>
<keyword evidence="6" id="KW-0408">Iron</keyword>
<feature type="region of interest" description="Disordered" evidence="8">
    <location>
        <begin position="1"/>
        <end position="40"/>
    </location>
</feature>
<dbReference type="EMBL" id="JBANRG010000001">
    <property type="protein sequence ID" value="KAK7472429.1"/>
    <property type="molecule type" value="Genomic_DNA"/>
</dbReference>
<sequence>MSSQHNRNISDTTSITAVSDLPNGHPPVQPHHHTMGKTCPMSRDNEHAYCPAQESDVRSVCPALNTMANHGYISRDGRDLSFSDIYSGLKACYGLSSVLAFVLTIGGFLLIKRSPIRLPSWLPFFGTVSNPDGTITPAGILDLHLVGLHGGVEHDASLVHKDTVSGHSYPPLEIEESWVGNLVGDVRPVVNGYDEKVVMKAHPSAWRVFATKEYNDTLVSAADVGRMRKRRELEIQPKTLDGVHSEIARGEMAIVLGMWEHTSAGKSGIPLPWLLTFLAEEKLPEDGNWRPSHSQGLLDVVKRSKAIRTVQNGQ</sequence>
<evidence type="ECO:0000256" key="5">
    <source>
        <dbReference type="ARBA" id="ARBA00023002"/>
    </source>
</evidence>
<keyword evidence="9" id="KW-0472">Membrane</keyword>
<evidence type="ECO:0000256" key="6">
    <source>
        <dbReference type="ARBA" id="ARBA00023004"/>
    </source>
</evidence>
<evidence type="ECO:0000256" key="2">
    <source>
        <dbReference type="ARBA" id="ARBA00022559"/>
    </source>
</evidence>
<evidence type="ECO:0000256" key="8">
    <source>
        <dbReference type="SAM" id="MobiDB-lite"/>
    </source>
</evidence>
<dbReference type="PROSITE" id="PS51405">
    <property type="entry name" value="HEME_HALOPEROXIDASE"/>
    <property type="match status" value="1"/>
</dbReference>
<keyword evidence="9" id="KW-0812">Transmembrane</keyword>
<keyword evidence="5" id="KW-0560">Oxidoreductase</keyword>
<dbReference type="InterPro" id="IPR000028">
    <property type="entry name" value="Chloroperoxidase"/>
</dbReference>
<dbReference type="Gene3D" id="1.10.489.10">
    <property type="entry name" value="Chloroperoxidase-like"/>
    <property type="match status" value="1"/>
</dbReference>
<dbReference type="Proteomes" id="UP001498398">
    <property type="component" value="Unassembled WGS sequence"/>
</dbReference>
<dbReference type="PANTHER" id="PTHR33577:SF18">
    <property type="entry name" value="HEME HALOPEROXIDASE FAMILY PROFILE DOMAIN-CONTAINING PROTEIN"/>
    <property type="match status" value="1"/>
</dbReference>
<evidence type="ECO:0000256" key="7">
    <source>
        <dbReference type="ARBA" id="ARBA00025795"/>
    </source>
</evidence>
<evidence type="ECO:0000313" key="11">
    <source>
        <dbReference type="EMBL" id="KAK7472429.1"/>
    </source>
</evidence>
<dbReference type="SUPFAM" id="SSF47571">
    <property type="entry name" value="Cloroperoxidase"/>
    <property type="match status" value="1"/>
</dbReference>
<feature type="domain" description="Heme haloperoxidase family profile" evidence="10">
    <location>
        <begin position="45"/>
        <end position="302"/>
    </location>
</feature>
<keyword evidence="3" id="KW-0349">Heme</keyword>
<name>A0ABR1K722_9AGAR</name>
<accession>A0ABR1K722</accession>
<comment type="cofactor">
    <cofactor evidence="1">
        <name>heme b</name>
        <dbReference type="ChEBI" id="CHEBI:60344"/>
    </cofactor>
</comment>
<protein>
    <recommendedName>
        <fullName evidence="10">Heme haloperoxidase family profile domain-containing protein</fullName>
    </recommendedName>
</protein>
<reference evidence="11 12" key="1">
    <citation type="submission" date="2024-01" db="EMBL/GenBank/DDBJ databases">
        <title>A draft genome for the cacao thread blight pathogen Marasmiellus scandens.</title>
        <authorList>
            <person name="Baruah I.K."/>
            <person name="Leung J."/>
            <person name="Bukari Y."/>
            <person name="Amoako-Attah I."/>
            <person name="Meinhardt L.W."/>
            <person name="Bailey B.A."/>
            <person name="Cohen S.P."/>
        </authorList>
    </citation>
    <scope>NUCLEOTIDE SEQUENCE [LARGE SCALE GENOMIC DNA]</scope>
    <source>
        <strain evidence="11 12">GH-19</strain>
    </source>
</reference>
<evidence type="ECO:0000256" key="4">
    <source>
        <dbReference type="ARBA" id="ARBA00022723"/>
    </source>
</evidence>
<evidence type="ECO:0000313" key="12">
    <source>
        <dbReference type="Proteomes" id="UP001498398"/>
    </source>
</evidence>
<evidence type="ECO:0000256" key="9">
    <source>
        <dbReference type="SAM" id="Phobius"/>
    </source>
</evidence>